<keyword evidence="4" id="KW-0517">Myogenesis</keyword>
<dbReference type="PROSITE" id="PS50084">
    <property type="entry name" value="KH_TYPE_1"/>
    <property type="match status" value="1"/>
</dbReference>
<dbReference type="InterPro" id="IPR047427">
    <property type="entry name" value="Tudor_Agenet_FXR1_rpt2"/>
</dbReference>
<gene>
    <name evidence="13" type="primary">LOC109254518</name>
</gene>
<feature type="transmembrane region" description="Helical" evidence="10">
    <location>
        <begin position="330"/>
        <end position="349"/>
    </location>
</feature>
<organism evidence="12 13">
    <name type="scientific">Panthera pardus</name>
    <name type="common">Leopard</name>
    <name type="synonym">Felis pardus</name>
    <dbReference type="NCBI Taxonomy" id="9691"/>
    <lineage>
        <taxon>Eukaryota</taxon>
        <taxon>Metazoa</taxon>
        <taxon>Chordata</taxon>
        <taxon>Craniata</taxon>
        <taxon>Vertebrata</taxon>
        <taxon>Euteleostomi</taxon>
        <taxon>Mammalia</taxon>
        <taxon>Eutheria</taxon>
        <taxon>Laurasiatheria</taxon>
        <taxon>Carnivora</taxon>
        <taxon>Feliformia</taxon>
        <taxon>Felidae</taxon>
        <taxon>Pantherinae</taxon>
        <taxon>Panthera</taxon>
    </lineage>
</organism>
<dbReference type="GO" id="GO:0099577">
    <property type="term" value="P:regulation of translation at presynapse, modulating synaptic transmission"/>
    <property type="evidence" value="ECO:0007669"/>
    <property type="project" value="TreeGrafter"/>
</dbReference>
<dbReference type="InterPro" id="IPR004088">
    <property type="entry name" value="KH_dom_type_1"/>
</dbReference>
<accession>A0A9W2V577</accession>
<comment type="subunit">
    <text evidence="8">Homodimer (via CC domains); homodiremization is required for FXR1-network nucleation. Interacts with FMR1. Interacts with FRX2. Interacts with TDRD3. Interacts with HABP4. Interacts with CYFIP2 but not with CYFIP1. Interacts with EIF4G3; promoting translation of target mRNAs. Interacts with ELAVL1. Interacts with CEP63; inhibiting 'Lys-63'-linked ubiquitination. Interacts with PKP3; the interaction facilitates the binding of PKP3 to PKP2 mRNA. Interacts with PKP1; the interaction may facilitate the binding of PKP1 to PKP2, PKP3 and DSP mRNA.</text>
</comment>
<dbReference type="InterPro" id="IPR047494">
    <property type="entry name" value="KH_I_FXR1_rpt1"/>
</dbReference>
<dbReference type="AlphaFoldDB" id="A0A9W2V577"/>
<keyword evidence="10" id="KW-1133">Transmembrane helix</keyword>
<dbReference type="InterPro" id="IPR040472">
    <property type="entry name" value="FMRP_KH0"/>
</dbReference>
<dbReference type="CDD" id="cd20475">
    <property type="entry name" value="Tudor_Agenet_FXR1_rpt2"/>
    <property type="match status" value="1"/>
</dbReference>
<dbReference type="GO" id="GO:0005634">
    <property type="term" value="C:nucleus"/>
    <property type="evidence" value="ECO:0007669"/>
    <property type="project" value="TreeGrafter"/>
</dbReference>
<dbReference type="Gene3D" id="3.30.1370.10">
    <property type="entry name" value="K Homology domain, type 1"/>
    <property type="match status" value="1"/>
</dbReference>
<dbReference type="InterPro" id="IPR036612">
    <property type="entry name" value="KH_dom_type_1_sf"/>
</dbReference>
<name>A0A9W2V577_PANPR</name>
<dbReference type="FunFam" id="3.30.1370.10:FF:000004">
    <property type="entry name" value="Fragile X mental retardation 1, isoform CRA_e"/>
    <property type="match status" value="1"/>
</dbReference>
<dbReference type="InterPro" id="IPR004087">
    <property type="entry name" value="KH_dom"/>
</dbReference>
<dbReference type="GO" id="GO:0045727">
    <property type="term" value="P:positive regulation of translation"/>
    <property type="evidence" value="ECO:0007669"/>
    <property type="project" value="TreeGrafter"/>
</dbReference>
<dbReference type="SMART" id="SM00322">
    <property type="entry name" value="KH"/>
    <property type="match status" value="1"/>
</dbReference>
<dbReference type="InterPro" id="IPR040148">
    <property type="entry name" value="FMR1"/>
</dbReference>
<evidence type="ECO:0000256" key="1">
    <source>
        <dbReference type="ARBA" id="ARBA00004331"/>
    </source>
</evidence>
<dbReference type="CDD" id="cd22507">
    <property type="entry name" value="KH_I_FXR1_rpt2"/>
    <property type="match status" value="1"/>
</dbReference>
<evidence type="ECO:0000256" key="4">
    <source>
        <dbReference type="ARBA" id="ARBA00022541"/>
    </source>
</evidence>
<dbReference type="FunFam" id="2.30.30.140:FF:000001">
    <property type="entry name" value="Fragile X mental retardation 1, isoform CRA_e"/>
    <property type="match status" value="1"/>
</dbReference>
<evidence type="ECO:0000313" key="13">
    <source>
        <dbReference type="RefSeq" id="XP_053753553.1"/>
    </source>
</evidence>
<dbReference type="Gene3D" id="2.30.30.140">
    <property type="match status" value="2"/>
</dbReference>
<evidence type="ECO:0000256" key="6">
    <source>
        <dbReference type="ARBA" id="ARBA00022884"/>
    </source>
</evidence>
<dbReference type="Pfam" id="PF18336">
    <property type="entry name" value="Tudor_FRX1"/>
    <property type="match status" value="1"/>
</dbReference>
<evidence type="ECO:0000256" key="10">
    <source>
        <dbReference type="SAM" id="Phobius"/>
    </source>
</evidence>
<dbReference type="Pfam" id="PF17904">
    <property type="entry name" value="KH_9"/>
    <property type="match status" value="1"/>
</dbReference>
<evidence type="ECO:0000256" key="9">
    <source>
        <dbReference type="PROSITE-ProRule" id="PRU00117"/>
    </source>
</evidence>
<proteinExistence type="inferred from homology"/>
<dbReference type="GO" id="GO:0003730">
    <property type="term" value="F:mRNA 3'-UTR binding"/>
    <property type="evidence" value="ECO:0007669"/>
    <property type="project" value="TreeGrafter"/>
</dbReference>
<keyword evidence="6 9" id="KW-0694">RNA-binding</keyword>
<dbReference type="Pfam" id="PF00013">
    <property type="entry name" value="KH_1"/>
    <property type="match status" value="1"/>
</dbReference>
<keyword evidence="12" id="KW-1185">Reference proteome</keyword>
<dbReference type="Proteomes" id="UP001165780">
    <property type="component" value="Unplaced"/>
</dbReference>
<keyword evidence="5" id="KW-0677">Repeat</keyword>
<keyword evidence="10" id="KW-0812">Transmembrane</keyword>
<dbReference type="CDD" id="cd20472">
    <property type="entry name" value="Tudor_Agenet_FXR1_rpt1"/>
    <property type="match status" value="1"/>
</dbReference>
<dbReference type="SUPFAM" id="SSF54791">
    <property type="entry name" value="Eukaryotic type KH-domain (KH-domain type I)"/>
    <property type="match status" value="1"/>
</dbReference>
<evidence type="ECO:0000313" key="12">
    <source>
        <dbReference type="Proteomes" id="UP001165780"/>
    </source>
</evidence>
<dbReference type="RefSeq" id="XP_053753553.1">
    <property type="nucleotide sequence ID" value="XM_053897578.1"/>
</dbReference>
<dbReference type="Pfam" id="PF05641">
    <property type="entry name" value="Agenet"/>
    <property type="match status" value="1"/>
</dbReference>
<evidence type="ECO:0000256" key="2">
    <source>
        <dbReference type="ARBA" id="ARBA00006633"/>
    </source>
</evidence>
<dbReference type="GO" id="GO:0045182">
    <property type="term" value="F:translation regulator activity"/>
    <property type="evidence" value="ECO:0007669"/>
    <property type="project" value="TreeGrafter"/>
</dbReference>
<sequence>MAELTVEVRGSNGAFYKGFIKDVHEDSLTVVFENNWQPERQVPFNEVRLPPPPDIKKEISEGDEVEVYSRANDQEPCGWWLAKVRMMKGEFYVIEYAACDAIYNEIVTFERLRPVNQNKTVKKNTIFKCTVDVPEDLREACANENAHKDFKKAVGACRIFYHPETTQLMILSASEATVKRVNILSDMHLRSIRTKLMLMSRNEEATKHLECTKQLAAAFHEEFVVREDLMGLAIGTHGSNIQQARKVPGVTAIELDEDTGTFRIYGESADAVKKARGFLEFVEDFIQVPRNLVAGSRMELLLELHCVNNEGCFYILLLGLLREDLHHVNPLSYCIFFFFTCSVAAAFKFRVINGEGGLRIGIEKSCNGVFAVLTHLLLFPFIL</sequence>
<keyword evidence="10" id="KW-0472">Membrane</keyword>
<dbReference type="PROSITE" id="PS51641">
    <property type="entry name" value="AGENET_LIKE"/>
    <property type="match status" value="2"/>
</dbReference>
<reference evidence="13" key="1">
    <citation type="submission" date="2025-08" db="UniProtKB">
        <authorList>
            <consortium name="RefSeq"/>
        </authorList>
    </citation>
    <scope>IDENTIFICATION</scope>
    <source>
        <tissue evidence="13">Whole blood</tissue>
    </source>
</reference>
<dbReference type="GO" id="GO:0098793">
    <property type="term" value="C:presynapse"/>
    <property type="evidence" value="ECO:0007669"/>
    <property type="project" value="GOC"/>
</dbReference>
<protein>
    <recommendedName>
        <fullName evidence="7">RNA-binding protein FXR1</fullName>
    </recommendedName>
</protein>
<dbReference type="InterPro" id="IPR047495">
    <property type="entry name" value="KH_I_FXR1_rpt2"/>
</dbReference>
<comment type="subcellular location">
    <subcellularLocation>
        <location evidence="1">Cytoplasm</location>
        <location evidence="1">Cytoplasmic ribonucleoprotein granule</location>
    </subcellularLocation>
</comment>
<evidence type="ECO:0000256" key="3">
    <source>
        <dbReference type="ARBA" id="ARBA00022490"/>
    </source>
</evidence>
<dbReference type="PANTHER" id="PTHR10603">
    <property type="entry name" value="FRAGILE X MENTAL RETARDATION SYNDROME-RELATED PROTEIN"/>
    <property type="match status" value="1"/>
</dbReference>
<dbReference type="CDD" id="cd22504">
    <property type="entry name" value="KH_I_FXR1_rpt1"/>
    <property type="match status" value="1"/>
</dbReference>
<dbReference type="PANTHER" id="PTHR10603:SF6">
    <property type="entry name" value="RNA-BINDING PROTEIN FXR1"/>
    <property type="match status" value="1"/>
</dbReference>
<dbReference type="InterPro" id="IPR008395">
    <property type="entry name" value="Agenet-like_dom"/>
</dbReference>
<feature type="domain" description="Agenet-like" evidence="11">
    <location>
        <begin position="4"/>
        <end position="50"/>
    </location>
</feature>
<dbReference type="GO" id="GO:0051028">
    <property type="term" value="P:mRNA transport"/>
    <property type="evidence" value="ECO:0007669"/>
    <property type="project" value="TreeGrafter"/>
</dbReference>
<evidence type="ECO:0000256" key="7">
    <source>
        <dbReference type="ARBA" id="ARBA00034847"/>
    </source>
</evidence>
<evidence type="ECO:0000256" key="8">
    <source>
        <dbReference type="ARBA" id="ARBA00049695"/>
    </source>
</evidence>
<dbReference type="GO" id="GO:0043005">
    <property type="term" value="C:neuron projection"/>
    <property type="evidence" value="ECO:0007669"/>
    <property type="project" value="TreeGrafter"/>
</dbReference>
<feature type="transmembrane region" description="Helical" evidence="10">
    <location>
        <begin position="361"/>
        <end position="382"/>
    </location>
</feature>
<dbReference type="GO" id="GO:0007517">
    <property type="term" value="P:muscle organ development"/>
    <property type="evidence" value="ECO:0007669"/>
    <property type="project" value="UniProtKB-KW"/>
</dbReference>
<evidence type="ECO:0000259" key="11">
    <source>
        <dbReference type="PROSITE" id="PS51641"/>
    </source>
</evidence>
<comment type="similarity">
    <text evidence="2">Belongs to the FMR1 family.</text>
</comment>
<dbReference type="FunFam" id="2.30.30.140:FF:000002">
    <property type="entry name" value="Fragile X mental retardation 1, isoform CRA_e"/>
    <property type="match status" value="1"/>
</dbReference>
<keyword evidence="3" id="KW-0963">Cytoplasm</keyword>
<feature type="domain" description="Agenet-like" evidence="11">
    <location>
        <begin position="63"/>
        <end position="115"/>
    </location>
</feature>
<dbReference type="GO" id="GO:0010494">
    <property type="term" value="C:cytoplasmic stress granule"/>
    <property type="evidence" value="ECO:0007669"/>
    <property type="project" value="TreeGrafter"/>
</dbReference>
<dbReference type="GeneID" id="109254518"/>
<dbReference type="InterPro" id="IPR047425">
    <property type="entry name" value="Tudor_Agenet_FXR1_rpt1"/>
</dbReference>
<dbReference type="GO" id="GO:0043488">
    <property type="term" value="P:regulation of mRNA stability"/>
    <property type="evidence" value="ECO:0007669"/>
    <property type="project" value="TreeGrafter"/>
</dbReference>
<dbReference type="InterPro" id="IPR041560">
    <property type="entry name" value="Tudor_FRM1"/>
</dbReference>
<evidence type="ECO:0000256" key="5">
    <source>
        <dbReference type="ARBA" id="ARBA00022737"/>
    </source>
</evidence>
<dbReference type="GO" id="GO:0048170">
    <property type="term" value="P:positive regulation of long-term neuronal synaptic plasticity"/>
    <property type="evidence" value="ECO:0007669"/>
    <property type="project" value="TreeGrafter"/>
</dbReference>